<sequence length="159" mass="16510">MAPGAETQLTSSIARRFVDALRAVENDGDPEGMAALAGTGTRWTSSGAAQASTGPEGAREFWDAYGRAYADITSHFTTVTETDSRAVLEWVSTGHHHDGQPVRYVGVTVLDLDDSGVGDVRLYFDTTAARAVATSGATAADDMLDDATAASGRNSGLAP</sequence>
<dbReference type="Gene3D" id="3.10.450.50">
    <property type="match status" value="1"/>
</dbReference>
<dbReference type="SUPFAM" id="SSF54427">
    <property type="entry name" value="NTF2-like"/>
    <property type="match status" value="1"/>
</dbReference>
<dbReference type="InterPro" id="IPR032710">
    <property type="entry name" value="NTF2-like_dom_sf"/>
</dbReference>
<organism evidence="2 3">
    <name type="scientific">Actinomycetospora termitidis</name>
    <dbReference type="NCBI Taxonomy" id="3053470"/>
    <lineage>
        <taxon>Bacteria</taxon>
        <taxon>Bacillati</taxon>
        <taxon>Actinomycetota</taxon>
        <taxon>Actinomycetes</taxon>
        <taxon>Pseudonocardiales</taxon>
        <taxon>Pseudonocardiaceae</taxon>
        <taxon>Actinomycetospora</taxon>
    </lineage>
</organism>
<protein>
    <submittedName>
        <fullName evidence="2">Nuclear transport factor 2 family protein</fullName>
    </submittedName>
</protein>
<dbReference type="InterPro" id="IPR037401">
    <property type="entry name" value="SnoaL-like"/>
</dbReference>
<feature type="domain" description="SnoaL-like" evidence="1">
    <location>
        <begin position="15"/>
        <end position="114"/>
    </location>
</feature>
<keyword evidence="3" id="KW-1185">Reference proteome</keyword>
<dbReference type="Proteomes" id="UP001231924">
    <property type="component" value="Unassembled WGS sequence"/>
</dbReference>
<evidence type="ECO:0000259" key="1">
    <source>
        <dbReference type="Pfam" id="PF12680"/>
    </source>
</evidence>
<proteinExistence type="predicted"/>
<gene>
    <name evidence="2" type="ORF">QRT03_28140</name>
</gene>
<reference evidence="2 3" key="1">
    <citation type="submission" date="2023-06" db="EMBL/GenBank/DDBJ databases">
        <title>Actinomycetospora Odt1-22.</title>
        <authorList>
            <person name="Supong K."/>
        </authorList>
    </citation>
    <scope>NUCLEOTIDE SEQUENCE [LARGE SCALE GENOMIC DNA]</scope>
    <source>
        <strain evidence="2 3">Odt1-22</strain>
    </source>
</reference>
<dbReference type="Pfam" id="PF12680">
    <property type="entry name" value="SnoaL_2"/>
    <property type="match status" value="1"/>
</dbReference>
<comment type="caution">
    <text evidence="2">The sequence shown here is derived from an EMBL/GenBank/DDBJ whole genome shotgun (WGS) entry which is preliminary data.</text>
</comment>
<dbReference type="EMBL" id="JASVWF010000008">
    <property type="protein sequence ID" value="MDL5159870.1"/>
    <property type="molecule type" value="Genomic_DNA"/>
</dbReference>
<evidence type="ECO:0000313" key="3">
    <source>
        <dbReference type="Proteomes" id="UP001231924"/>
    </source>
</evidence>
<name>A0ABT7MGS1_9PSEU</name>
<accession>A0ABT7MGS1</accession>
<evidence type="ECO:0000313" key="2">
    <source>
        <dbReference type="EMBL" id="MDL5159870.1"/>
    </source>
</evidence>
<dbReference type="RefSeq" id="WP_286056473.1">
    <property type="nucleotide sequence ID" value="NZ_JASVWF010000008.1"/>
</dbReference>